<keyword evidence="1" id="KW-0378">Hydrolase</keyword>
<accession>A0A1H7ARC9</accession>
<keyword evidence="1" id="KW-0347">Helicase</keyword>
<dbReference type="GO" id="GO:0004386">
    <property type="term" value="F:helicase activity"/>
    <property type="evidence" value="ECO:0007669"/>
    <property type="project" value="UniProtKB-KW"/>
</dbReference>
<evidence type="ECO:0000313" key="2">
    <source>
        <dbReference type="Proteomes" id="UP000199250"/>
    </source>
</evidence>
<name>A0A1H7ARC9_9GAMM</name>
<sequence>MANPAIQFREIVQDAFGQQLPMPVPDGKVHRFHVYGDKPNTQKGWYILRLDGSTASGCFGSWKATGLWRSSPVDQQEAELLEEARADE</sequence>
<organism evidence="1 2">
    <name type="scientific">Azotobacter beijerinckii</name>
    <dbReference type="NCBI Taxonomy" id="170623"/>
    <lineage>
        <taxon>Bacteria</taxon>
        <taxon>Pseudomonadati</taxon>
        <taxon>Pseudomonadota</taxon>
        <taxon>Gammaproteobacteria</taxon>
        <taxon>Pseudomonadales</taxon>
        <taxon>Pseudomonadaceae</taxon>
        <taxon>Azotobacter</taxon>
    </lineage>
</organism>
<keyword evidence="1" id="KW-0547">Nucleotide-binding</keyword>
<proteinExistence type="predicted"/>
<dbReference type="AlphaFoldDB" id="A0A1H7ARC9"/>
<dbReference type="Proteomes" id="UP000199250">
    <property type="component" value="Unassembled WGS sequence"/>
</dbReference>
<dbReference type="OrthoDB" id="9763644at2"/>
<gene>
    <name evidence="1" type="ORF">SAMN04244572_04836</name>
</gene>
<evidence type="ECO:0000313" key="1">
    <source>
        <dbReference type="EMBL" id="SEJ66427.1"/>
    </source>
</evidence>
<dbReference type="EMBL" id="FNYQ01000190">
    <property type="protein sequence ID" value="SEJ66427.1"/>
    <property type="molecule type" value="Genomic_DNA"/>
</dbReference>
<keyword evidence="1" id="KW-0067">ATP-binding</keyword>
<reference evidence="1 2" key="1">
    <citation type="submission" date="2016-10" db="EMBL/GenBank/DDBJ databases">
        <authorList>
            <person name="de Groot N.N."/>
        </authorList>
    </citation>
    <scope>NUCLEOTIDE SEQUENCE [LARGE SCALE GENOMIC DNA]</scope>
    <source>
        <strain evidence="1 2">DSM 373</strain>
    </source>
</reference>
<protein>
    <submittedName>
        <fullName evidence="1">Putative DNA primase/helicase</fullName>
    </submittedName>
</protein>
<dbReference type="RefSeq" id="WP_090736466.1">
    <property type="nucleotide sequence ID" value="NZ_FNYQ01000190.1"/>
</dbReference>